<evidence type="ECO:0000313" key="2">
    <source>
        <dbReference type="EMBL" id="QOZ66671.1"/>
    </source>
</evidence>
<feature type="compositionally biased region" description="Basic residues" evidence="1">
    <location>
        <begin position="106"/>
        <end position="129"/>
    </location>
</feature>
<proteinExistence type="predicted"/>
<dbReference type="GO" id="GO:0003677">
    <property type="term" value="F:DNA binding"/>
    <property type="evidence" value="ECO:0007669"/>
    <property type="project" value="InterPro"/>
</dbReference>
<dbReference type="GO" id="GO:0006313">
    <property type="term" value="P:DNA transposition"/>
    <property type="evidence" value="ECO:0007669"/>
    <property type="project" value="InterPro"/>
</dbReference>
<feature type="region of interest" description="Disordered" evidence="1">
    <location>
        <begin position="106"/>
        <end position="139"/>
    </location>
</feature>
<dbReference type="InterPro" id="IPR002514">
    <property type="entry name" value="Transposase_8"/>
</dbReference>
<dbReference type="KEGG" id="barh:WN72_10200"/>
<organism evidence="2 3">
    <name type="scientific">Bradyrhizobium arachidis</name>
    <dbReference type="NCBI Taxonomy" id="858423"/>
    <lineage>
        <taxon>Bacteria</taxon>
        <taxon>Pseudomonadati</taxon>
        <taxon>Pseudomonadota</taxon>
        <taxon>Alphaproteobacteria</taxon>
        <taxon>Hyphomicrobiales</taxon>
        <taxon>Nitrobacteraceae</taxon>
        <taxon>Bradyrhizobium</taxon>
    </lineage>
</organism>
<dbReference type="RefSeq" id="WP_092217776.1">
    <property type="nucleotide sequence ID" value="NZ_CP030050.1"/>
</dbReference>
<dbReference type="Pfam" id="PF01527">
    <property type="entry name" value="HTH_Tnp_1"/>
    <property type="match status" value="1"/>
</dbReference>
<dbReference type="InterPro" id="IPR009057">
    <property type="entry name" value="Homeodomain-like_sf"/>
</dbReference>
<dbReference type="Gene3D" id="1.10.10.60">
    <property type="entry name" value="Homeodomain-like"/>
    <property type="match status" value="1"/>
</dbReference>
<reference evidence="2 3" key="1">
    <citation type="submission" date="2018-06" db="EMBL/GenBank/DDBJ databases">
        <title>Comparative genomics of Bradyrhizobium nodulating Arachidis hypogaea.</title>
        <authorList>
            <person name="Li Y."/>
        </authorList>
    </citation>
    <scope>NUCLEOTIDE SEQUENCE [LARGE SCALE GENOMIC DNA]</scope>
    <source>
        <strain evidence="2 3">CCBAU 051107</strain>
    </source>
</reference>
<gene>
    <name evidence="2" type="ORF">WN72_10200</name>
</gene>
<evidence type="ECO:0000256" key="1">
    <source>
        <dbReference type="SAM" id="MobiDB-lite"/>
    </source>
</evidence>
<dbReference type="EMBL" id="CP030050">
    <property type="protein sequence ID" value="QOZ66671.1"/>
    <property type="molecule type" value="Genomic_DNA"/>
</dbReference>
<evidence type="ECO:0008006" key="4">
    <source>
        <dbReference type="Google" id="ProtNLM"/>
    </source>
</evidence>
<dbReference type="SUPFAM" id="SSF46689">
    <property type="entry name" value="Homeodomain-like"/>
    <property type="match status" value="1"/>
</dbReference>
<accession>A0AAE7TGE0</accession>
<dbReference type="Proteomes" id="UP000594015">
    <property type="component" value="Chromosome"/>
</dbReference>
<dbReference type="AlphaFoldDB" id="A0AAE7TGE0"/>
<sequence>MHSIARECPCRTSHLKVSFSASGDDPLSIPRLRLCLGGPPPNEWTPVVGSLSPEVSNGTSTSVVYRRGQAATVELVVSSGRSIGSVAEELGLRDSVLRRWVDKFRKSRQRRRGAPPRRRRRRRLTRLRRSPGCARRTNG</sequence>
<dbReference type="GO" id="GO:0004803">
    <property type="term" value="F:transposase activity"/>
    <property type="evidence" value="ECO:0007669"/>
    <property type="project" value="InterPro"/>
</dbReference>
<protein>
    <recommendedName>
        <fullName evidence="4">Transposase</fullName>
    </recommendedName>
</protein>
<evidence type="ECO:0000313" key="3">
    <source>
        <dbReference type="Proteomes" id="UP000594015"/>
    </source>
</evidence>
<name>A0AAE7TGE0_9BRAD</name>